<feature type="signal peptide" evidence="3">
    <location>
        <begin position="1"/>
        <end position="16"/>
    </location>
</feature>
<proteinExistence type="predicted"/>
<evidence type="ECO:0000313" key="4">
    <source>
        <dbReference type="EMBL" id="OAO12880.1"/>
    </source>
</evidence>
<gene>
    <name evidence="4" type="ORF">AV274_5413</name>
</gene>
<feature type="transmembrane region" description="Helical" evidence="2">
    <location>
        <begin position="1598"/>
        <end position="1619"/>
    </location>
</feature>
<keyword evidence="5" id="KW-1185">Reference proteome</keyword>
<feature type="compositionally biased region" description="Basic residues" evidence="1">
    <location>
        <begin position="1634"/>
        <end position="1654"/>
    </location>
</feature>
<keyword evidence="2" id="KW-1133">Transmembrane helix</keyword>
<name>A0A196S748_BLAHN</name>
<evidence type="ECO:0000256" key="2">
    <source>
        <dbReference type="SAM" id="Phobius"/>
    </source>
</evidence>
<evidence type="ECO:0000256" key="3">
    <source>
        <dbReference type="SAM" id="SignalP"/>
    </source>
</evidence>
<accession>A0A196S748</accession>
<reference evidence="4 5" key="1">
    <citation type="submission" date="2016-05" db="EMBL/GenBank/DDBJ databases">
        <title>Nuclear genome of Blastocystis sp. subtype 1 NandII.</title>
        <authorList>
            <person name="Gentekaki E."/>
            <person name="Curtis B."/>
            <person name="Stairs C."/>
            <person name="Eme L."/>
            <person name="Herman E."/>
            <person name="Klimes V."/>
            <person name="Arias M.C."/>
            <person name="Elias M."/>
            <person name="Hilliou F."/>
            <person name="Klute M."/>
            <person name="Malik S.-B."/>
            <person name="Pightling A."/>
            <person name="Rachubinski R."/>
            <person name="Salas D."/>
            <person name="Schlacht A."/>
            <person name="Suga H."/>
            <person name="Archibald J."/>
            <person name="Ball S.G."/>
            <person name="Clark G."/>
            <person name="Dacks J."/>
            <person name="Van Der Giezen M."/>
            <person name="Tsaousis A."/>
            <person name="Roger A."/>
        </authorList>
    </citation>
    <scope>NUCLEOTIDE SEQUENCE [LARGE SCALE GENOMIC DNA]</scope>
    <source>
        <strain evidence="5">ATCC 50177 / NandII</strain>
    </source>
</reference>
<feature type="region of interest" description="Disordered" evidence="1">
    <location>
        <begin position="1629"/>
        <end position="1654"/>
    </location>
</feature>
<keyword evidence="2" id="KW-0472">Membrane</keyword>
<keyword evidence="2" id="KW-0812">Transmembrane</keyword>
<dbReference type="EMBL" id="LXWW01000501">
    <property type="protein sequence ID" value="OAO12880.1"/>
    <property type="molecule type" value="Genomic_DNA"/>
</dbReference>
<evidence type="ECO:0000313" key="5">
    <source>
        <dbReference type="Proteomes" id="UP000078348"/>
    </source>
</evidence>
<keyword evidence="3" id="KW-0732">Signal</keyword>
<dbReference type="Gene3D" id="2.60.120.260">
    <property type="entry name" value="Galactose-binding domain-like"/>
    <property type="match status" value="2"/>
</dbReference>
<organism evidence="4 5">
    <name type="scientific">Blastocystis sp. subtype 1 (strain ATCC 50177 / NandII)</name>
    <dbReference type="NCBI Taxonomy" id="478820"/>
    <lineage>
        <taxon>Eukaryota</taxon>
        <taxon>Sar</taxon>
        <taxon>Stramenopiles</taxon>
        <taxon>Bigyra</taxon>
        <taxon>Opalozoa</taxon>
        <taxon>Opalinata</taxon>
        <taxon>Blastocystidae</taxon>
        <taxon>Blastocystis</taxon>
    </lineage>
</organism>
<feature type="chain" id="PRO_5008274426" evidence="3">
    <location>
        <begin position="17"/>
        <end position="1654"/>
    </location>
</feature>
<protein>
    <submittedName>
        <fullName evidence="4">He_pig domain protein</fullName>
    </submittedName>
</protein>
<dbReference type="InterPro" id="IPR013783">
    <property type="entry name" value="Ig-like_fold"/>
</dbReference>
<dbReference type="Proteomes" id="UP000078348">
    <property type="component" value="Unassembled WGS sequence"/>
</dbReference>
<dbReference type="Pfam" id="PF05345">
    <property type="entry name" value="He_PIG"/>
    <property type="match status" value="3"/>
</dbReference>
<evidence type="ECO:0000256" key="1">
    <source>
        <dbReference type="SAM" id="MobiDB-lite"/>
    </source>
</evidence>
<dbReference type="Gene3D" id="2.60.40.10">
    <property type="entry name" value="Immunoglobulins"/>
    <property type="match status" value="2"/>
</dbReference>
<sequence length="1654" mass="180439">MKRTILFALFYSIAMAVLTCEEGQVYVAVTKKCKSFGSEESYQILSGSTTLITSQPFASNEQRTDEYCLAAANNNNQYTFRMKDTYGSSGDSWTAGAWVSVAGIYGNIFFKNFMTERVTEDVALSLYYPIMKGETWRMLSSSSSIASDWTAVAFADASWQEVSSNTTTTSGSQYFRKHFASIANMAAYELQLNYRYGIVAYVNGVEVFRDHMPEGAVTPATLSDGAFDAYGFYGTIRPAGEIEGADSVLAVELHFPEEGEHAVEFDAYLALLASSTPSTESTACFIYPYAVTLTSTTGTGPAKIFDYDKTGYYSASSSALPATVSYELDGPRAYVNGLRVWPYSYYSSAPGSFTWQGAMRSTDAYTTVIGMSDATYQSSVYRVFSGYFNAKAFSSYRLVVSSSASHGNVQAVEVQPVVCHDLLPTAMTFDPATYSIYTNYEEVTIHPTLIEFAGCTVQPALPAGLTLDAATCTVTGKATAALPSTAFMMTSVMGTHSFQGTFTLEVTECAGTLATVLRTYKTSAYSESFSIKDTASQQVVLEVTANSGQPSSEDWTAVLCLTGSQYEIDVDSTSNYWQSNSFLYLRAMLSISEYETIARMRYDSNLGLNADRIVNAQWAVAPMHAWQYKMSEVPANWQTESGWQTASIGSFPASSNQIQLYKQTFNVASLNNVAGFVISLRYLYGCIVYMNGAEVFRNGVTGDLSTSSVATNSFTDLFYRQISLPVRSMAINGLTAVNYIQQGSNTIAIAIVSQPSQTSSVFDCAVRLMGAASSSRVFDYTVTSTGIYGSPTAVASHYYGNSMYHSSCNSNEWKLTFANYRREWISSVTVYLYYLQTDEQPAQFAVQARNTNLEDWTTLKNVTGLTWSLKGEHKKLWLENSQPWNQYRFVDFGTGNPSACYWKVGAIDLSADATAITVPELSYTTPLIINKDIEMGEVYPNSDYYYDFTVNPALPAGIVMDPNTGKISGTAHTLMPATPYQITAKKFGGGSSTTTVTISVEVCGGNMGLITLVARLDSWPAEGSYKLFKGKGTSGQVISSNSGFTVASGLNYGDFCVPNGLYTLQLSDSRKDGWNNPAGWYLMVDQGAMVIETGQFPRSVASISTLFSAYLPFQIEFSQWQLFNSPDPVATNWKAIDFDDSVWSTVKAAAMGNHMATTAYIRHEVEVPALEDYHVLNVRMRYAGGVAVYFNGHIVARFNLEEGFDASSEALTTHDASAFSKFHVILSTAGAVTGKNVMAFEVHRAPSQSELVFDATAVFGVNDCSPVVDSFAAIDVSDVSGCRKEDLLDLNPTTFGHIPNTAGAYLAWTVENLEGSKFNSFALQTSTAATGYSFSVYARWEERDEYTSALALSSQATKDRERVAWDMPVGIAGFRQFKFEVDNTASTTINTNAYVMQYCKATGSGACPGIGDFPAVGEGQISPAKCAEGFRGYTYRECVNGVLGDVKNDMCEYKLPDKIQYENNNMEFVMNTEVSSGAPTYSNIIDEFYMQDSTPLPEGLKIDAKTGEITGIPIALRETTEFTVRGKNPKGETYVAIAITVRKGHCQPEGVFERTPVGEIATYNCALQGSYIGSQKRACILGKKDGEWQKATGFCMPIVAIILLVVIAIIVIAVVIFLAMRTRKTKAVGGVKNKNGKASKKTVTKKPSTKAVKV</sequence>
<comment type="caution">
    <text evidence="4">The sequence shown here is derived from an EMBL/GenBank/DDBJ whole genome shotgun (WGS) entry which is preliminary data.</text>
</comment>